<keyword evidence="2" id="KW-1185">Reference proteome</keyword>
<name>A0ABQ5ANE8_9ASTR</name>
<protein>
    <submittedName>
        <fullName evidence="1">Uncharacterized protein</fullName>
    </submittedName>
</protein>
<accession>A0ABQ5ANE8</accession>
<reference evidence="1" key="2">
    <citation type="submission" date="2022-01" db="EMBL/GenBank/DDBJ databases">
        <authorList>
            <person name="Yamashiro T."/>
            <person name="Shiraishi A."/>
            <person name="Satake H."/>
            <person name="Nakayama K."/>
        </authorList>
    </citation>
    <scope>NUCLEOTIDE SEQUENCE</scope>
</reference>
<evidence type="ECO:0000313" key="2">
    <source>
        <dbReference type="Proteomes" id="UP001151760"/>
    </source>
</evidence>
<sequence>MPVNVSSPHFILDILVSVGLSKLCQRIIKGCAVAFLNDVELDDHTMLLVLFMRTRFPGLAILNTWPDDTPNPSLNVLAGDTSVLFSVKMLESEMMSVLTEQGRKKLKKRQGVGNCRGLRHQLKSHIQKRRSRKKRELFLKTTSEGRQKAKHMRFEKELERERLNKEEEQRRVENPELYLEQFRSNTKIFPRKLTSENDKRQMETI</sequence>
<dbReference type="Proteomes" id="UP001151760">
    <property type="component" value="Unassembled WGS sequence"/>
</dbReference>
<reference evidence="1" key="1">
    <citation type="journal article" date="2022" name="Int. J. Mol. Sci.">
        <title>Draft Genome of Tanacetum Coccineum: Genomic Comparison of Closely Related Tanacetum-Family Plants.</title>
        <authorList>
            <person name="Yamashiro T."/>
            <person name="Shiraishi A."/>
            <person name="Nakayama K."/>
            <person name="Satake H."/>
        </authorList>
    </citation>
    <scope>NUCLEOTIDE SEQUENCE</scope>
</reference>
<proteinExistence type="predicted"/>
<organism evidence="1 2">
    <name type="scientific">Tanacetum coccineum</name>
    <dbReference type="NCBI Taxonomy" id="301880"/>
    <lineage>
        <taxon>Eukaryota</taxon>
        <taxon>Viridiplantae</taxon>
        <taxon>Streptophyta</taxon>
        <taxon>Embryophyta</taxon>
        <taxon>Tracheophyta</taxon>
        <taxon>Spermatophyta</taxon>
        <taxon>Magnoliopsida</taxon>
        <taxon>eudicotyledons</taxon>
        <taxon>Gunneridae</taxon>
        <taxon>Pentapetalae</taxon>
        <taxon>asterids</taxon>
        <taxon>campanulids</taxon>
        <taxon>Asterales</taxon>
        <taxon>Asteraceae</taxon>
        <taxon>Asteroideae</taxon>
        <taxon>Anthemideae</taxon>
        <taxon>Anthemidinae</taxon>
        <taxon>Tanacetum</taxon>
    </lineage>
</organism>
<evidence type="ECO:0000313" key="1">
    <source>
        <dbReference type="EMBL" id="GJT03836.1"/>
    </source>
</evidence>
<dbReference type="EMBL" id="BQNB010012461">
    <property type="protein sequence ID" value="GJT03836.1"/>
    <property type="molecule type" value="Genomic_DNA"/>
</dbReference>
<comment type="caution">
    <text evidence="1">The sequence shown here is derived from an EMBL/GenBank/DDBJ whole genome shotgun (WGS) entry which is preliminary data.</text>
</comment>
<gene>
    <name evidence="1" type="ORF">Tco_0838298</name>
</gene>